<dbReference type="GO" id="GO:0050660">
    <property type="term" value="F:flavin adenine dinucleotide binding"/>
    <property type="evidence" value="ECO:0007669"/>
    <property type="project" value="TreeGrafter"/>
</dbReference>
<name>A0A369QVP8_9BACT</name>
<keyword evidence="4" id="KW-1185">Reference proteome</keyword>
<dbReference type="OrthoDB" id="9778740at2"/>
<dbReference type="Proteomes" id="UP000253919">
    <property type="component" value="Unassembled WGS sequence"/>
</dbReference>
<dbReference type="RefSeq" id="WP_115375138.1">
    <property type="nucleotide sequence ID" value="NZ_QASA01000001.1"/>
</dbReference>
<feature type="region of interest" description="Disordered" evidence="2">
    <location>
        <begin position="314"/>
        <end position="334"/>
    </location>
</feature>
<evidence type="ECO:0000256" key="1">
    <source>
        <dbReference type="ARBA" id="ARBA00023002"/>
    </source>
</evidence>
<dbReference type="GO" id="GO:0004497">
    <property type="term" value="F:monooxygenase activity"/>
    <property type="evidence" value="ECO:0007669"/>
    <property type="project" value="TreeGrafter"/>
</dbReference>
<sequence>MNTNLLAVIVIGAGHAGLSASYFLKQHRIQHVVLERGLIGESWASQRWDSFRMNTANKLNTLPGWETDETEPDSFGTAQNLVASMKQYVQNYGLPVLTNTTVISLRKAPGSELFEIQTVQNGSTKTYSCWQVIVASGAQSQKQPARLAGKIDAKIKQLHSSEYRTAADLPAGGVLVVGSAQSGCQIAEDLILAGRIVYLSTSRVPRCPRYYRGKDIMDWLILTGFFNVRSEDIADSAQLHVRTPLLKGNDNGRKTLSLQSLARSGVILLGKLQDVVNDFAYFSEDAGAHVSFADEFSAQVKGFIDNFIAEKHLPAPTAEPDPDDEPDNSLNLSGHPGSIQFRKEGISTIIWATGFRPAMAYIQLPVFDETGNPVHQQGKSLVKGLYFLGLPWLRNRKSSLLLGIKEDAQFITGCINTLVQKQTMVGNQPD</sequence>
<reference evidence="3 4" key="1">
    <citation type="submission" date="2018-04" db="EMBL/GenBank/DDBJ databases">
        <title>Adhaeribacter sp. HMF7616 genome sequencing and assembly.</title>
        <authorList>
            <person name="Kang H."/>
            <person name="Kang J."/>
            <person name="Cha I."/>
            <person name="Kim H."/>
            <person name="Joh K."/>
        </authorList>
    </citation>
    <scope>NUCLEOTIDE SEQUENCE [LARGE SCALE GENOMIC DNA]</scope>
    <source>
        <strain evidence="3 4">HMF7616</strain>
    </source>
</reference>
<keyword evidence="1" id="KW-0560">Oxidoreductase</keyword>
<dbReference type="SUPFAM" id="SSF51905">
    <property type="entry name" value="FAD/NAD(P)-binding domain"/>
    <property type="match status" value="1"/>
</dbReference>
<dbReference type="EMBL" id="QASA01000001">
    <property type="protein sequence ID" value="RDC66248.1"/>
    <property type="molecule type" value="Genomic_DNA"/>
</dbReference>
<dbReference type="PANTHER" id="PTHR43539">
    <property type="entry name" value="FLAVIN-BINDING MONOOXYGENASE-LIKE PROTEIN (AFU_ORTHOLOGUE AFUA_4G09220)"/>
    <property type="match status" value="1"/>
</dbReference>
<accession>A0A369QVP8</accession>
<comment type="caution">
    <text evidence="3">The sequence shown here is derived from an EMBL/GenBank/DDBJ whole genome shotgun (WGS) entry which is preliminary data.</text>
</comment>
<dbReference type="InterPro" id="IPR050982">
    <property type="entry name" value="Auxin_biosynth/cation_transpt"/>
</dbReference>
<organism evidence="3 4">
    <name type="scientific">Adhaeribacter pallidiroseus</name>
    <dbReference type="NCBI Taxonomy" id="2072847"/>
    <lineage>
        <taxon>Bacteria</taxon>
        <taxon>Pseudomonadati</taxon>
        <taxon>Bacteroidota</taxon>
        <taxon>Cytophagia</taxon>
        <taxon>Cytophagales</taxon>
        <taxon>Hymenobacteraceae</taxon>
        <taxon>Adhaeribacter</taxon>
    </lineage>
</organism>
<dbReference type="Pfam" id="PF13738">
    <property type="entry name" value="Pyr_redox_3"/>
    <property type="match status" value="1"/>
</dbReference>
<dbReference type="AlphaFoldDB" id="A0A369QVP8"/>
<evidence type="ECO:0000313" key="3">
    <source>
        <dbReference type="EMBL" id="RDC66248.1"/>
    </source>
</evidence>
<dbReference type="InterPro" id="IPR036188">
    <property type="entry name" value="FAD/NAD-bd_sf"/>
</dbReference>
<dbReference type="Gene3D" id="3.50.50.60">
    <property type="entry name" value="FAD/NAD(P)-binding domain"/>
    <property type="match status" value="2"/>
</dbReference>
<dbReference type="PRINTS" id="PR00368">
    <property type="entry name" value="FADPNR"/>
</dbReference>
<protein>
    <submittedName>
        <fullName evidence="3">Putative oxidoreductase CzcO-like</fullName>
    </submittedName>
</protein>
<evidence type="ECO:0000256" key="2">
    <source>
        <dbReference type="SAM" id="MobiDB-lite"/>
    </source>
</evidence>
<dbReference type="PANTHER" id="PTHR43539:SF78">
    <property type="entry name" value="FLAVIN-CONTAINING MONOOXYGENASE"/>
    <property type="match status" value="1"/>
</dbReference>
<proteinExistence type="predicted"/>
<gene>
    <name evidence="3" type="ORF">AHMF7616_04879</name>
</gene>
<evidence type="ECO:0000313" key="4">
    <source>
        <dbReference type="Proteomes" id="UP000253919"/>
    </source>
</evidence>